<dbReference type="PANTHER" id="PTHR45666:SF22">
    <property type="entry name" value="TYPE I INOSITOL POLYPHOSPHATE 5-PHOSPHATASE 4"/>
    <property type="match status" value="1"/>
</dbReference>
<keyword evidence="6" id="KW-1185">Reference proteome</keyword>
<dbReference type="GO" id="GO:0046856">
    <property type="term" value="P:phosphatidylinositol dephosphorylation"/>
    <property type="evidence" value="ECO:0007669"/>
    <property type="project" value="InterPro"/>
</dbReference>
<feature type="domain" description="Inositol polyphosphate-related phosphatase" evidence="4">
    <location>
        <begin position="258"/>
        <end position="553"/>
    </location>
</feature>
<dbReference type="SUPFAM" id="SSF56219">
    <property type="entry name" value="DNase I-like"/>
    <property type="match status" value="1"/>
</dbReference>
<organism evidence="5 6">
    <name type="scientific">Adiantum capillus-veneris</name>
    <name type="common">Maidenhair fern</name>
    <dbReference type="NCBI Taxonomy" id="13818"/>
    <lineage>
        <taxon>Eukaryota</taxon>
        <taxon>Viridiplantae</taxon>
        <taxon>Streptophyta</taxon>
        <taxon>Embryophyta</taxon>
        <taxon>Tracheophyta</taxon>
        <taxon>Polypodiopsida</taxon>
        <taxon>Polypodiidae</taxon>
        <taxon>Polypodiales</taxon>
        <taxon>Pteridineae</taxon>
        <taxon>Pteridaceae</taxon>
        <taxon>Vittarioideae</taxon>
        <taxon>Adiantum</taxon>
    </lineage>
</organism>
<evidence type="ECO:0000313" key="5">
    <source>
        <dbReference type="EMBL" id="KAI5070529.1"/>
    </source>
</evidence>
<dbReference type="OrthoDB" id="62798at2759"/>
<accession>A0A9D4UMX0</accession>
<proteinExistence type="inferred from homology"/>
<feature type="compositionally biased region" description="Basic and acidic residues" evidence="3">
    <location>
        <begin position="77"/>
        <end position="92"/>
    </location>
</feature>
<dbReference type="Gene3D" id="3.60.10.10">
    <property type="entry name" value="Endonuclease/exonuclease/phosphatase"/>
    <property type="match status" value="2"/>
</dbReference>
<comment type="caution">
    <text evidence="5">The sequence shown here is derived from an EMBL/GenBank/DDBJ whole genome shotgun (WGS) entry which is preliminary data.</text>
</comment>
<evidence type="ECO:0000313" key="6">
    <source>
        <dbReference type="Proteomes" id="UP000886520"/>
    </source>
</evidence>
<evidence type="ECO:0000259" key="4">
    <source>
        <dbReference type="SMART" id="SM00128"/>
    </source>
</evidence>
<reference evidence="5" key="1">
    <citation type="submission" date="2021-01" db="EMBL/GenBank/DDBJ databases">
        <title>Adiantum capillus-veneris genome.</title>
        <authorList>
            <person name="Fang Y."/>
            <person name="Liao Q."/>
        </authorList>
    </citation>
    <scope>NUCLEOTIDE SEQUENCE</scope>
    <source>
        <strain evidence="5">H3</strain>
        <tissue evidence="5">Leaf</tissue>
    </source>
</reference>
<dbReference type="EMBL" id="JABFUD020000014">
    <property type="protein sequence ID" value="KAI5070529.1"/>
    <property type="molecule type" value="Genomic_DNA"/>
</dbReference>
<evidence type="ECO:0000256" key="3">
    <source>
        <dbReference type="SAM" id="MobiDB-lite"/>
    </source>
</evidence>
<comment type="similarity">
    <text evidence="1">Belongs to the inositol polyphosphate 5-phosphatase family.</text>
</comment>
<evidence type="ECO:0000256" key="2">
    <source>
        <dbReference type="ARBA" id="ARBA00022801"/>
    </source>
</evidence>
<feature type="region of interest" description="Disordered" evidence="3">
    <location>
        <begin position="35"/>
        <end position="92"/>
    </location>
</feature>
<gene>
    <name evidence="5" type="ORF">GOP47_0014872</name>
</gene>
<dbReference type="GO" id="GO:0034485">
    <property type="term" value="F:phosphatidylinositol-3,4,5-trisphosphate 5-phosphatase activity"/>
    <property type="evidence" value="ECO:0007669"/>
    <property type="project" value="TreeGrafter"/>
</dbReference>
<dbReference type="PANTHER" id="PTHR45666">
    <property type="entry name" value="TYPE IV INOSITOL POLYPHOSPHATE 5-PHOSPHATASE 9"/>
    <property type="match status" value="1"/>
</dbReference>
<protein>
    <recommendedName>
        <fullName evidence="4">Inositol polyphosphate-related phosphatase domain-containing protein</fullName>
    </recommendedName>
</protein>
<evidence type="ECO:0000256" key="1">
    <source>
        <dbReference type="ARBA" id="ARBA00010768"/>
    </source>
</evidence>
<name>A0A9D4UMX0_ADICA</name>
<dbReference type="Proteomes" id="UP000886520">
    <property type="component" value="Chromosome 14"/>
</dbReference>
<dbReference type="Pfam" id="PF22669">
    <property type="entry name" value="Exo_endo_phos2"/>
    <property type="match status" value="2"/>
</dbReference>
<dbReference type="GO" id="GO:0004439">
    <property type="term" value="F:phosphatidylinositol-4,5-bisphosphate 5-phosphatase activity"/>
    <property type="evidence" value="ECO:0007669"/>
    <property type="project" value="TreeGrafter"/>
</dbReference>
<dbReference type="InterPro" id="IPR045849">
    <property type="entry name" value="IP5P_plant"/>
</dbReference>
<feature type="compositionally biased region" description="Acidic residues" evidence="3">
    <location>
        <begin position="38"/>
        <end position="56"/>
    </location>
</feature>
<dbReference type="SMART" id="SM00128">
    <property type="entry name" value="IPPc"/>
    <property type="match status" value="1"/>
</dbReference>
<dbReference type="GO" id="GO:0004445">
    <property type="term" value="F:inositol-polyphosphate 5-phosphatase activity"/>
    <property type="evidence" value="ECO:0007669"/>
    <property type="project" value="InterPro"/>
</dbReference>
<keyword evidence="2" id="KW-0378">Hydrolase</keyword>
<dbReference type="AlphaFoldDB" id="A0A9D4UMX0"/>
<dbReference type="InterPro" id="IPR036691">
    <property type="entry name" value="Endo/exonu/phosph_ase_sf"/>
</dbReference>
<sequence>MSNMHIHKQQSSKRGQLLWPRMMMKKWLNMKTTTGDEFGADEHEDSEPDTESEGEHEDTTSMRSQRYAMNDFSPLVSRKEGTDDENPRRRVDTLRRRHSATYNRECVRTEELRIAVGTWNVAGRTPPSQLDLKDWLEMNDPADVYVLGLQEIVPLNASNVFGAEDNGPAIKWQALIRETLNASNQKNIRCHSAPSSPIADDRSEVSDVHLGDAEIDAERILIDEETSFVPLETSPGWSKGHDNVEAGHAKKNLLEVYRRTECIGLKAARLKRSESEPISFDLPPDGVTDEDTIITQSLSPLSRLLTNLTIPVKKRFRYVRVASKQMVGIHISIWVRRNLRRYIHNLTVSCVGLGIMGCLGNKGSISVRMVLHETSFCFVCTHLTSGEKEGDEFHRNADVAEILKRTHFPSAKLVDTEFPKTIWGHDRIIWLGDLNYRLNVVDSDARFLVAREDWTALLRKDQLRQAMEPGGTFDGWQEGMIAFAPTYKYAVNSYCYVGEGAKPGEKRRTPAWCDRILWHGKGLKQLSYRRSELTLSDHRPLIAIFNAEVEILREGMFKEKANLKRVVHRCRVGDIATILVNRNKKKDHSTPSGGRGTKDPLDYCNSLSTDSFWPVAGHKSLTGVHNAAKATQSSKA</sequence>
<dbReference type="InterPro" id="IPR000300">
    <property type="entry name" value="IPPc"/>
</dbReference>